<name>A0A5A8F537_9BACT</name>
<keyword evidence="2" id="KW-1185">Reference proteome</keyword>
<organism evidence="1 2">
    <name type="scientific">Deferribacter autotrophicus</name>
    <dbReference type="NCBI Taxonomy" id="500465"/>
    <lineage>
        <taxon>Bacteria</taxon>
        <taxon>Pseudomonadati</taxon>
        <taxon>Deferribacterota</taxon>
        <taxon>Deferribacteres</taxon>
        <taxon>Deferribacterales</taxon>
        <taxon>Deferribacteraceae</taxon>
        <taxon>Deferribacter</taxon>
    </lineage>
</organism>
<dbReference type="OrthoDB" id="9925810at2"/>
<protein>
    <submittedName>
        <fullName evidence="1">Uncharacterized protein</fullName>
    </submittedName>
</protein>
<gene>
    <name evidence="1" type="ORF">FHQ18_07160</name>
</gene>
<comment type="caution">
    <text evidence="1">The sequence shown here is derived from an EMBL/GenBank/DDBJ whole genome shotgun (WGS) entry which is preliminary data.</text>
</comment>
<evidence type="ECO:0000313" key="2">
    <source>
        <dbReference type="Proteomes" id="UP000322876"/>
    </source>
</evidence>
<dbReference type="Proteomes" id="UP000322876">
    <property type="component" value="Unassembled WGS sequence"/>
</dbReference>
<evidence type="ECO:0000313" key="1">
    <source>
        <dbReference type="EMBL" id="KAA0258165.1"/>
    </source>
</evidence>
<dbReference type="AlphaFoldDB" id="A0A5A8F537"/>
<sequence>MRIIICIKIILIILLIPLLGLSENENFEFPQEIHELENVIIVVHKKTDFKISISNKCLQVFQMNGITVNKGIYSASGNNSYLELENKCFEGDDVIIKIDIGDKYIEKKYKILPQIKEEREWGC</sequence>
<dbReference type="RefSeq" id="WP_149266486.1">
    <property type="nucleotide sequence ID" value="NZ_VFJB01000005.1"/>
</dbReference>
<dbReference type="EMBL" id="VFJB01000005">
    <property type="protein sequence ID" value="KAA0258165.1"/>
    <property type="molecule type" value="Genomic_DNA"/>
</dbReference>
<accession>A0A5A8F537</accession>
<reference evidence="1 2" key="1">
    <citation type="submission" date="2019-06" db="EMBL/GenBank/DDBJ databases">
        <title>Genomic insights into carbon and energy metabolism of Deferribacter autotrophicus revealed new metabolic traits in the phylum Deferribacteres.</title>
        <authorList>
            <person name="Slobodkin A.I."/>
            <person name="Slobodkina G.B."/>
            <person name="Allioux M."/>
            <person name="Alain K."/>
            <person name="Jebbar M."/>
            <person name="Shadrin V."/>
            <person name="Kublanov I.V."/>
            <person name="Toshchakov S.V."/>
            <person name="Bonch-Osmolovskaya E.A."/>
        </authorList>
    </citation>
    <scope>NUCLEOTIDE SEQUENCE [LARGE SCALE GENOMIC DNA]</scope>
    <source>
        <strain evidence="1 2">SL50</strain>
    </source>
</reference>
<proteinExistence type="predicted"/>